<dbReference type="Proteomes" id="UP000035860">
    <property type="component" value="Unassembled WGS sequence"/>
</dbReference>
<dbReference type="AlphaFoldDB" id="A0A066UB49"/>
<gene>
    <name evidence="1" type="ORF">MBO_08102</name>
</gene>
<organism evidence="1 2">
    <name type="scientific">Moraxella bovoculi 237</name>
    <dbReference type="NCBI Taxonomy" id="743974"/>
    <lineage>
        <taxon>Bacteria</taxon>
        <taxon>Pseudomonadati</taxon>
        <taxon>Pseudomonadota</taxon>
        <taxon>Gammaproteobacteria</taxon>
        <taxon>Moraxellales</taxon>
        <taxon>Moraxellaceae</taxon>
        <taxon>Moraxella</taxon>
    </lineage>
</organism>
<evidence type="ECO:0000313" key="2">
    <source>
        <dbReference type="Proteomes" id="UP000035860"/>
    </source>
</evidence>
<dbReference type="eggNOG" id="ENOG5034BXZ">
    <property type="taxonomic scope" value="Bacteria"/>
</dbReference>
<dbReference type="GeneID" id="66585773"/>
<name>A0A066UB49_9GAMM</name>
<dbReference type="RefSeq" id="WP_036366545.1">
    <property type="nucleotide sequence ID" value="NZ_AOMT01000029.1"/>
</dbReference>
<reference evidence="1 2" key="1">
    <citation type="journal article" date="2014" name="Genome Announc.">
        <title>Draft Genome Sequence of Moraxella bovoculi Strain 237T (ATCC BAA-1259T) Isolated from a Calf with Infectious Bovine Keratoconjunctivitis.</title>
        <authorList>
            <person name="Calcutt M.J."/>
            <person name="Foecking M.F."/>
            <person name="Martin N.T."/>
            <person name="Mhlanga-Mutangadura T."/>
            <person name="Reilly T.J."/>
        </authorList>
    </citation>
    <scope>NUCLEOTIDE SEQUENCE [LARGE SCALE GENOMIC DNA]</scope>
    <source>
        <strain evidence="1 2">237</strain>
    </source>
</reference>
<evidence type="ECO:0000313" key="1">
    <source>
        <dbReference type="EMBL" id="KDN24631.1"/>
    </source>
</evidence>
<dbReference type="OrthoDB" id="6650294at2"/>
<keyword evidence="2" id="KW-1185">Reference proteome</keyword>
<comment type="caution">
    <text evidence="1">The sequence shown here is derived from an EMBL/GenBank/DDBJ whole genome shotgun (WGS) entry which is preliminary data.</text>
</comment>
<sequence>MSNLNAEKIIKAKSLIQELLNAESSEDRENDIMLELDDILPDPKWSGYIFWTNDYCTKENGLDYEKFFQKIEEYELSDEYKRNKYIISLVNDLLNKNFNNKLEMDIVNELRKLIPNEDWIDCLFVSKSCFLENGQLDEKEFLKSMGLIEFDESNLVFHFEHN</sequence>
<accession>A0A066UB49</accession>
<proteinExistence type="predicted"/>
<dbReference type="EMBL" id="AOMT01000029">
    <property type="protein sequence ID" value="KDN24631.1"/>
    <property type="molecule type" value="Genomic_DNA"/>
</dbReference>
<protein>
    <submittedName>
        <fullName evidence="1">Uncharacterized protein</fullName>
    </submittedName>
</protein>